<dbReference type="OrthoDB" id="10332359at2759"/>
<dbReference type="Proteomes" id="UP000324585">
    <property type="component" value="Unassembled WGS sequence"/>
</dbReference>
<feature type="region of interest" description="Disordered" evidence="1">
    <location>
        <begin position="430"/>
        <end position="465"/>
    </location>
</feature>
<feature type="compositionally biased region" description="Low complexity" evidence="1">
    <location>
        <begin position="1281"/>
        <end position="1297"/>
    </location>
</feature>
<gene>
    <name evidence="2" type="ORF">FVE85_5142</name>
</gene>
<evidence type="ECO:0000313" key="2">
    <source>
        <dbReference type="EMBL" id="KAA8497557.1"/>
    </source>
</evidence>
<feature type="region of interest" description="Disordered" evidence="1">
    <location>
        <begin position="563"/>
        <end position="586"/>
    </location>
</feature>
<evidence type="ECO:0000313" key="3">
    <source>
        <dbReference type="Proteomes" id="UP000324585"/>
    </source>
</evidence>
<protein>
    <submittedName>
        <fullName evidence="2">Uncharacterized protein</fullName>
    </submittedName>
</protein>
<feature type="region of interest" description="Disordered" evidence="1">
    <location>
        <begin position="1256"/>
        <end position="1297"/>
    </location>
</feature>
<accession>A0A5J4Z4P4</accession>
<reference evidence="3" key="1">
    <citation type="journal article" date="2019" name="Nat. Commun.">
        <title>Expansion of phycobilisome linker gene families in mesophilic red algae.</title>
        <authorList>
            <person name="Lee J."/>
            <person name="Kim D."/>
            <person name="Bhattacharya D."/>
            <person name="Yoon H.S."/>
        </authorList>
    </citation>
    <scope>NUCLEOTIDE SEQUENCE [LARGE SCALE GENOMIC DNA]</scope>
    <source>
        <strain evidence="3">CCMP 1328</strain>
    </source>
</reference>
<name>A0A5J4Z4P4_PORPP</name>
<keyword evidence="3" id="KW-1185">Reference proteome</keyword>
<dbReference type="InterPro" id="IPR016024">
    <property type="entry name" value="ARM-type_fold"/>
</dbReference>
<feature type="compositionally biased region" description="Acidic residues" evidence="1">
    <location>
        <begin position="567"/>
        <end position="586"/>
    </location>
</feature>
<comment type="caution">
    <text evidence="2">The sequence shown here is derived from an EMBL/GenBank/DDBJ whole genome shotgun (WGS) entry which is preliminary data.</text>
</comment>
<dbReference type="EMBL" id="VRMN01000001">
    <property type="protein sequence ID" value="KAA8497557.1"/>
    <property type="molecule type" value="Genomic_DNA"/>
</dbReference>
<proteinExistence type="predicted"/>
<evidence type="ECO:0000256" key="1">
    <source>
        <dbReference type="SAM" id="MobiDB-lite"/>
    </source>
</evidence>
<feature type="region of interest" description="Disordered" evidence="1">
    <location>
        <begin position="729"/>
        <end position="766"/>
    </location>
</feature>
<dbReference type="SUPFAM" id="SSF48371">
    <property type="entry name" value="ARM repeat"/>
    <property type="match status" value="1"/>
</dbReference>
<organism evidence="2 3">
    <name type="scientific">Porphyridium purpureum</name>
    <name type="common">Red alga</name>
    <name type="synonym">Porphyridium cruentum</name>
    <dbReference type="NCBI Taxonomy" id="35688"/>
    <lineage>
        <taxon>Eukaryota</taxon>
        <taxon>Rhodophyta</taxon>
        <taxon>Bangiophyceae</taxon>
        <taxon>Porphyridiales</taxon>
        <taxon>Porphyridiaceae</taxon>
        <taxon>Porphyridium</taxon>
    </lineage>
</organism>
<feature type="region of interest" description="Disordered" evidence="1">
    <location>
        <begin position="243"/>
        <end position="276"/>
    </location>
</feature>
<feature type="compositionally biased region" description="Basic residues" evidence="1">
    <location>
        <begin position="246"/>
        <end position="258"/>
    </location>
</feature>
<sequence length="1297" mass="142319">MEGLKVQDSDVLNLTVVGDGRGKQDAAATANGKEEEWEALVRAPERDLRSIDTPFRLDQSGLRMYYGGAPFVGATWFGPNAFLVETLSRKKRGFQMNDQRARAGGFPQDPAELVFELQRLMHQDDQKQLPLRKILRVLRSLTYYTPHSYVPLMPEFRVLLAVDHPHVARLAHYFVRCCAPIEDDDEYRDIYEALEAEAASPSPARRAAATKSLARITKAREMRRAQDYITDVLRSVGAALTEEDKKKKKKKEKRRKKKGGEDAEQEAATKAANDTDGQDAAYEGARMIDDGAGGVIYSSRMEEAQKVKSKLGKMLVGHAVLGGMRRLQRVNVENIRVEVYFFDLGLASVCTSTVRHAMAMLEARTYGSATPVAQYLLPRLPHKNPPKNLRLKLEDLGAKVYYARILGILAQDPDFAQYVPEKNALQWRKEQQSSMIEKAAPSSAMDAAGSSNAGDGTDTGPAAKPEKRGFFRFIFNGGKKLFGGIRRKLGLEKRMRPNDPLGVEFVEALLRLIQNPSNRVLLEVVRGVSRRRWITWANVPVPQAALFGSAELEEPRQLDLSEWAKEDENENEVSSNDDEDGMAADNMDDADFFDWDPDAAAAEGGNQTQLLEDEDVVEQVEIQVDEQVVRENTKKTTFIQRMKEKRATNRQKKFDLNTPFYLRRVGEGSVTALEAIMRRVYAAMNSDETTRRLAAAESAVHLGRAKLYSDTEEERELYKLAKEKIFSQESKKTGNRHVLDGSGNASAQQQQQQQSTRAGLFGRRKSGAPASSMVAAAAQNMMVQQQEQAKLANGGKAQPKAITSGARFAGQQALVPVTVPDGGSDPNGGLALAIASVGVGGTGAGNLKPASELEDSPLEPLVMPLKDLMDEDVSLAVRSEAGTALMFFLASGAGIKAFAALAAAERERRWNDPDAFGKETLDDFYSPPGERVDSCMLVRYFGAYLRDPAHGAGIGFESAERVMDTLLYEILEESPWLGVDAVELAEYWAMKHPNAGPVGKLGLFWEALLSVGSQEAGIAVGASVTRCLLVDPSRERVACAAAVFLRRRILDIAVLSAGYVDRLGSGIPEPLPEEIGEEIERYFSALWHGVVLGPSAEARALCVQALGGGAVLAGDPFRIATYERLTELVRARGYGLRLSAETVLDSLDTMYYTRERLAEARVKMMQMGHASNYSKWLKGVWKLAAESACAAQVILGCPPPPGWEPLGPEGSQVVAESEAKHGNYRLREVRVANENIDEIYDGPSGGMNGADGWANRLAAGAAPPPPMLRLRDGPHGYAAEQQPQQQSIQGLQLNLPH</sequence>